<evidence type="ECO:0000256" key="1">
    <source>
        <dbReference type="SAM" id="Phobius"/>
    </source>
</evidence>
<proteinExistence type="predicted"/>
<dbReference type="AlphaFoldDB" id="A0A354YUZ5"/>
<feature type="transmembrane region" description="Helical" evidence="1">
    <location>
        <begin position="134"/>
        <end position="152"/>
    </location>
</feature>
<name>A0A354YUZ5_9FIRM</name>
<evidence type="ECO:0000313" key="2">
    <source>
        <dbReference type="EMBL" id="HBK53004.1"/>
    </source>
</evidence>
<accession>A0A354YUZ5</accession>
<evidence type="ECO:0000313" key="3">
    <source>
        <dbReference type="Proteomes" id="UP000263273"/>
    </source>
</evidence>
<feature type="transmembrane region" description="Helical" evidence="1">
    <location>
        <begin position="21"/>
        <end position="41"/>
    </location>
</feature>
<comment type="caution">
    <text evidence="2">The sequence shown here is derived from an EMBL/GenBank/DDBJ whole genome shotgun (WGS) entry which is preliminary data.</text>
</comment>
<gene>
    <name evidence="2" type="ORF">DDZ44_03585</name>
</gene>
<keyword evidence="1" id="KW-0472">Membrane</keyword>
<sequence>MFAKASVKRSEGDQNDKIMKFMKWLWLATLVTAFFGPLLAANAHPGIFAFKILFFLHLLLFCFFLTIRKLNFNTSPQMKPYFIFFLVWLSWASLSLLWADNIQDGFQNLWYLFSGLCLIGFSIFYFRAEKDLKILLYTLVAIFIIIISVGIWEHQTGLHLKTAGFIFEAGVISKIPRGVFKNPNDLATYLALYLPFLIISAKYLLGRFKTA</sequence>
<protein>
    <submittedName>
        <fullName evidence="2">Uncharacterized protein</fullName>
    </submittedName>
</protein>
<dbReference type="Proteomes" id="UP000263273">
    <property type="component" value="Unassembled WGS sequence"/>
</dbReference>
<feature type="transmembrane region" description="Helical" evidence="1">
    <location>
        <begin position="79"/>
        <end position="98"/>
    </location>
</feature>
<feature type="transmembrane region" description="Helical" evidence="1">
    <location>
        <begin position="110"/>
        <end position="127"/>
    </location>
</feature>
<feature type="non-terminal residue" evidence="2">
    <location>
        <position position="211"/>
    </location>
</feature>
<feature type="transmembrane region" description="Helical" evidence="1">
    <location>
        <begin position="47"/>
        <end position="67"/>
    </location>
</feature>
<feature type="transmembrane region" description="Helical" evidence="1">
    <location>
        <begin position="186"/>
        <end position="205"/>
    </location>
</feature>
<keyword evidence="1" id="KW-0812">Transmembrane</keyword>
<dbReference type="EMBL" id="DNZF01000078">
    <property type="protein sequence ID" value="HBK53004.1"/>
    <property type="molecule type" value="Genomic_DNA"/>
</dbReference>
<keyword evidence="1" id="KW-1133">Transmembrane helix</keyword>
<reference evidence="2 3" key="1">
    <citation type="journal article" date="2018" name="Nat. Biotechnol.">
        <title>A standardized bacterial taxonomy based on genome phylogeny substantially revises the tree of life.</title>
        <authorList>
            <person name="Parks D.H."/>
            <person name="Chuvochina M."/>
            <person name="Waite D.W."/>
            <person name="Rinke C."/>
            <person name="Skarshewski A."/>
            <person name="Chaumeil P.A."/>
            <person name="Hugenholtz P."/>
        </authorList>
    </citation>
    <scope>NUCLEOTIDE SEQUENCE [LARGE SCALE GENOMIC DNA]</scope>
    <source>
        <strain evidence="2">UBA10948</strain>
    </source>
</reference>
<organism evidence="2 3">
    <name type="scientific">Syntrophomonas wolfei</name>
    <dbReference type="NCBI Taxonomy" id="863"/>
    <lineage>
        <taxon>Bacteria</taxon>
        <taxon>Bacillati</taxon>
        <taxon>Bacillota</taxon>
        <taxon>Clostridia</taxon>
        <taxon>Eubacteriales</taxon>
        <taxon>Syntrophomonadaceae</taxon>
        <taxon>Syntrophomonas</taxon>
    </lineage>
</organism>